<evidence type="ECO:0000256" key="2">
    <source>
        <dbReference type="ARBA" id="ARBA00007110"/>
    </source>
</evidence>
<comment type="caution">
    <text evidence="11">The sequence shown here is derived from an EMBL/GenBank/DDBJ whole genome shotgun (WGS) entry which is preliminary data.</text>
</comment>
<evidence type="ECO:0000256" key="1">
    <source>
        <dbReference type="ARBA" id="ARBA00005049"/>
    </source>
</evidence>
<feature type="active site" description="Proton acceptor" evidence="10">
    <location>
        <position position="312"/>
    </location>
</feature>
<dbReference type="HAMAP" id="MF_00230">
    <property type="entry name" value="CobT"/>
    <property type="match status" value="1"/>
</dbReference>
<dbReference type="Proteomes" id="UP000024547">
    <property type="component" value="Unassembled WGS sequence"/>
</dbReference>
<evidence type="ECO:0000256" key="10">
    <source>
        <dbReference type="HAMAP-Rule" id="MF_00230"/>
    </source>
</evidence>
<dbReference type="Gene3D" id="3.40.50.10210">
    <property type="match status" value="1"/>
</dbReference>
<evidence type="ECO:0000256" key="4">
    <source>
        <dbReference type="ARBA" id="ARBA00015486"/>
    </source>
</evidence>
<comment type="similarity">
    <text evidence="2 10">Belongs to the CobT family.</text>
</comment>
<dbReference type="PANTHER" id="PTHR43463">
    <property type="entry name" value="NICOTINATE-NUCLEOTIDE--DIMETHYLBENZIMIDAZOLE PHOSPHORIBOSYLTRANSFERASE"/>
    <property type="match status" value="1"/>
</dbReference>
<dbReference type="PANTHER" id="PTHR43463:SF1">
    <property type="entry name" value="NICOTINATE-NUCLEOTIDE--DIMETHYLBENZIMIDAZOLE PHOSPHORIBOSYLTRANSFERASE"/>
    <property type="match status" value="1"/>
</dbReference>
<dbReference type="NCBIfam" id="TIGR03160">
    <property type="entry name" value="cobT_DBIPRT"/>
    <property type="match status" value="1"/>
</dbReference>
<name>A0A059E4P5_9PROT</name>
<sequence>MRSSETDLQTGSSALSLSEIQSAIDNKTKPLGALGEIETLAAQIANIQQTLTPQADTCRLTIFAADHGMALAGVSAFPQAVTRQMVFNFLTEGAAANVFARSVGAEIQVVDAGVCGDPIIDERLLQKRIGNGTANAIERPAMTPDQVRSALASGSALGHDGNEAVACFGEMGIGNTSSASLVAAKVLGLPVTEITGRGTGLDDDGLQRKSALLEIAATRTDAQLDAKAALQEYGGFEIAMMTGAMLGAAAAGKIVIVDGFIASAAALAASRIAPESRANMVFAHQSAEAGHARILDALEARPLLQLNMRLGEGTGALLAFPLVRAAADMLRDMASFESAGVSGPA</sequence>
<dbReference type="CDD" id="cd02439">
    <property type="entry name" value="DMB-PRT_CobT"/>
    <property type="match status" value="1"/>
</dbReference>
<dbReference type="InterPro" id="IPR023195">
    <property type="entry name" value="Nict_dMeBzImd_PRibTrfase_N"/>
</dbReference>
<gene>
    <name evidence="10" type="primary">cobT</name>
    <name evidence="11" type="ORF">HY36_15740</name>
</gene>
<dbReference type="OrthoDB" id="9781491at2"/>
<dbReference type="AlphaFoldDB" id="A0A059E4P5"/>
<comment type="function">
    <text evidence="10">Catalyzes the synthesis of alpha-ribazole-5'-phosphate from nicotinate mononucleotide (NAMN) and 5,6-dimethylbenzimidazole (DMB).</text>
</comment>
<accession>A0A059E4P5</accession>
<reference evidence="11 12" key="1">
    <citation type="journal article" date="2014" name="Antonie Van Leeuwenhoek">
        <title>Hyphomonas beringensis sp. nov. and Hyphomonas chukchiensis sp. nov., isolated from surface seawater of the Bering Sea and Chukchi Sea.</title>
        <authorList>
            <person name="Li C."/>
            <person name="Lai Q."/>
            <person name="Li G."/>
            <person name="Dong C."/>
            <person name="Wang J."/>
            <person name="Liao Y."/>
            <person name="Shao Z."/>
        </authorList>
    </citation>
    <scope>NUCLEOTIDE SEQUENCE [LARGE SCALE GENOMIC DNA]</scope>
    <source>
        <strain evidence="11 12">22II1-22F38</strain>
    </source>
</reference>
<dbReference type="Gene3D" id="1.10.1610.10">
    <property type="match status" value="1"/>
</dbReference>
<dbReference type="UniPathway" id="UPA00061">
    <property type="reaction ID" value="UER00516"/>
</dbReference>
<dbReference type="eggNOG" id="COG2038">
    <property type="taxonomic scope" value="Bacteria"/>
</dbReference>
<keyword evidence="5 10" id="KW-0169">Cobalamin biosynthesis</keyword>
<dbReference type="EMBL" id="AWFH01000009">
    <property type="protein sequence ID" value="KCZ62517.1"/>
    <property type="molecule type" value="Genomic_DNA"/>
</dbReference>
<evidence type="ECO:0000313" key="12">
    <source>
        <dbReference type="Proteomes" id="UP000024547"/>
    </source>
</evidence>
<dbReference type="GO" id="GO:0008939">
    <property type="term" value="F:nicotinate-nucleotide-dimethylbenzimidazole phosphoribosyltransferase activity"/>
    <property type="evidence" value="ECO:0007669"/>
    <property type="project" value="UniProtKB-UniRule"/>
</dbReference>
<evidence type="ECO:0000256" key="5">
    <source>
        <dbReference type="ARBA" id="ARBA00022573"/>
    </source>
</evidence>
<evidence type="ECO:0000256" key="9">
    <source>
        <dbReference type="ARBA" id="ARBA00047340"/>
    </source>
</evidence>
<keyword evidence="12" id="KW-1185">Reference proteome</keyword>
<dbReference type="STRING" id="1280948.HY36_15740"/>
<evidence type="ECO:0000256" key="6">
    <source>
        <dbReference type="ARBA" id="ARBA00022676"/>
    </source>
</evidence>
<comment type="catalytic activity">
    <reaction evidence="9 10">
        <text>5,6-dimethylbenzimidazole + nicotinate beta-D-ribonucleotide = alpha-ribazole 5'-phosphate + nicotinate + H(+)</text>
        <dbReference type="Rhea" id="RHEA:11196"/>
        <dbReference type="ChEBI" id="CHEBI:15378"/>
        <dbReference type="ChEBI" id="CHEBI:15890"/>
        <dbReference type="ChEBI" id="CHEBI:32544"/>
        <dbReference type="ChEBI" id="CHEBI:57502"/>
        <dbReference type="ChEBI" id="CHEBI:57918"/>
        <dbReference type="EC" id="2.4.2.21"/>
    </reaction>
</comment>
<dbReference type="SUPFAM" id="SSF52733">
    <property type="entry name" value="Nicotinate mononucleotide:5,6-dimethylbenzimidazole phosphoribosyltransferase (CobT)"/>
    <property type="match status" value="1"/>
</dbReference>
<comment type="pathway">
    <text evidence="1 10">Nucleoside biosynthesis; alpha-ribazole biosynthesis; alpha-ribazole from 5,6-dimethylbenzimidazole: step 1/2.</text>
</comment>
<protein>
    <recommendedName>
        <fullName evidence="4 10">Nicotinate-nucleotide--dimethylbenzimidazole phosphoribosyltransferase</fullName>
        <shortName evidence="10">NN:DBI PRT</shortName>
        <ecNumber evidence="3 10">2.4.2.21</ecNumber>
    </recommendedName>
    <alternativeName>
        <fullName evidence="8 10">N(1)-alpha-phosphoribosyltransferase</fullName>
    </alternativeName>
</protein>
<proteinExistence type="inferred from homology"/>
<evidence type="ECO:0000256" key="8">
    <source>
        <dbReference type="ARBA" id="ARBA00030686"/>
    </source>
</evidence>
<dbReference type="RefSeq" id="WP_035550290.1">
    <property type="nucleotide sequence ID" value="NZ_AWFH01000009.1"/>
</dbReference>
<evidence type="ECO:0000313" key="11">
    <source>
        <dbReference type="EMBL" id="KCZ62517.1"/>
    </source>
</evidence>
<dbReference type="InterPro" id="IPR003200">
    <property type="entry name" value="Nict_dMeBzImd_PRibTrfase"/>
</dbReference>
<dbReference type="InterPro" id="IPR017846">
    <property type="entry name" value="Nict_dMeBzImd_PRibTrfase_bact"/>
</dbReference>
<dbReference type="GO" id="GO:0009236">
    <property type="term" value="P:cobalamin biosynthetic process"/>
    <property type="evidence" value="ECO:0007669"/>
    <property type="project" value="UniProtKB-UniRule"/>
</dbReference>
<keyword evidence="6 10" id="KW-0328">Glycosyltransferase</keyword>
<keyword evidence="7 10" id="KW-0808">Transferase</keyword>
<evidence type="ECO:0000256" key="3">
    <source>
        <dbReference type="ARBA" id="ARBA00011991"/>
    </source>
</evidence>
<organism evidence="11 12">
    <name type="scientific">Hyphomonas atlantica</name>
    <dbReference type="NCBI Taxonomy" id="1280948"/>
    <lineage>
        <taxon>Bacteria</taxon>
        <taxon>Pseudomonadati</taxon>
        <taxon>Pseudomonadota</taxon>
        <taxon>Alphaproteobacteria</taxon>
        <taxon>Hyphomonadales</taxon>
        <taxon>Hyphomonadaceae</taxon>
        <taxon>Hyphomonas</taxon>
    </lineage>
</organism>
<dbReference type="InterPro" id="IPR036087">
    <property type="entry name" value="Nict_dMeBzImd_PRibTrfase_sf"/>
</dbReference>
<dbReference type="PATRIC" id="fig|1280948.3.peg.1381"/>
<evidence type="ECO:0000256" key="7">
    <source>
        <dbReference type="ARBA" id="ARBA00022679"/>
    </source>
</evidence>
<dbReference type="Pfam" id="PF02277">
    <property type="entry name" value="DBI_PRT"/>
    <property type="match status" value="1"/>
</dbReference>
<dbReference type="NCBIfam" id="NF000996">
    <property type="entry name" value="PRK00105.1"/>
    <property type="match status" value="1"/>
</dbReference>
<dbReference type="EC" id="2.4.2.21" evidence="3 10"/>